<dbReference type="GO" id="GO:0016787">
    <property type="term" value="F:hydrolase activity"/>
    <property type="evidence" value="ECO:0007669"/>
    <property type="project" value="UniProtKB-KW"/>
</dbReference>
<gene>
    <name evidence="2" type="ORF">FW784_04215</name>
</gene>
<dbReference type="Proteomes" id="UP000323164">
    <property type="component" value="Unassembled WGS sequence"/>
</dbReference>
<keyword evidence="3" id="KW-1185">Reference proteome</keyword>
<evidence type="ECO:0000313" key="2">
    <source>
        <dbReference type="EMBL" id="TZF90712.1"/>
    </source>
</evidence>
<dbReference type="InterPro" id="IPR029058">
    <property type="entry name" value="AB_hydrolase_fold"/>
</dbReference>
<comment type="caution">
    <text evidence="2">The sequence shown here is derived from an EMBL/GenBank/DDBJ whole genome shotgun (WGS) entry which is preliminary data.</text>
</comment>
<dbReference type="AlphaFoldDB" id="A0A5D8Z9C1"/>
<dbReference type="Pfam" id="PF12697">
    <property type="entry name" value="Abhydrolase_6"/>
    <property type="match status" value="1"/>
</dbReference>
<accession>A0A5D8Z9C1</accession>
<dbReference type="InterPro" id="IPR000073">
    <property type="entry name" value="AB_hydrolase_1"/>
</dbReference>
<dbReference type="SUPFAM" id="SSF53474">
    <property type="entry name" value="alpha/beta-Hydrolases"/>
    <property type="match status" value="1"/>
</dbReference>
<organism evidence="2 3">
    <name type="scientific">Cognatilysobacter lacus</name>
    <dbReference type="NCBI Taxonomy" id="1643323"/>
    <lineage>
        <taxon>Bacteria</taxon>
        <taxon>Pseudomonadati</taxon>
        <taxon>Pseudomonadota</taxon>
        <taxon>Gammaproteobacteria</taxon>
        <taxon>Lysobacterales</taxon>
        <taxon>Lysobacteraceae</taxon>
        <taxon>Cognatilysobacter</taxon>
    </lineage>
</organism>
<sequence length="288" mass="30193">MKKRIVAALAAAILCLTTLVLVIRLRTDQLLFPNVPGTSTAPVVASLAAGRSSSGRMLLRGYGVDRLGCVLFFPGQHGGIANYEKTLIPSLASQGIRVFAASYPGQDGAPGAADVDGVKVQASKAVLFASGVCGPERTVVVGRSLGTMVAAESLNTVPAAGLVLISAAPSLSAAFHAQLRTHWYTRPLRMLPASAFVQRDISLTGALGERSLVPLVIFQGTRDLRTPLELLRIPGVVPHGAQIVMVAGGTHENTYLLANHRIVEAVKWLLSSHESDNSSAPNPLRGPT</sequence>
<dbReference type="Gene3D" id="3.40.50.1820">
    <property type="entry name" value="alpha/beta hydrolase"/>
    <property type="match status" value="1"/>
</dbReference>
<evidence type="ECO:0000313" key="3">
    <source>
        <dbReference type="Proteomes" id="UP000323164"/>
    </source>
</evidence>
<keyword evidence="2" id="KW-0378">Hydrolase</keyword>
<dbReference type="OrthoDB" id="6312827at2"/>
<proteinExistence type="predicted"/>
<dbReference type="EMBL" id="VTRV01000029">
    <property type="protein sequence ID" value="TZF90712.1"/>
    <property type="molecule type" value="Genomic_DNA"/>
</dbReference>
<reference evidence="2 3" key="1">
    <citation type="submission" date="2019-08" db="EMBL/GenBank/DDBJ databases">
        <title>Draft genome sequence of Lysobacter sp. UKS-15.</title>
        <authorList>
            <person name="Im W.-T."/>
        </authorList>
    </citation>
    <scope>NUCLEOTIDE SEQUENCE [LARGE SCALE GENOMIC DNA]</scope>
    <source>
        <strain evidence="2 3">UKS-15</strain>
    </source>
</reference>
<evidence type="ECO:0000259" key="1">
    <source>
        <dbReference type="Pfam" id="PF12697"/>
    </source>
</evidence>
<protein>
    <submittedName>
        <fullName evidence="2">Alpha/beta hydrolase</fullName>
    </submittedName>
</protein>
<dbReference type="RefSeq" id="WP_149352115.1">
    <property type="nucleotide sequence ID" value="NZ_VTRV01000029.1"/>
</dbReference>
<name>A0A5D8Z9C1_9GAMM</name>
<feature type="domain" description="AB hydrolase-1" evidence="1">
    <location>
        <begin position="71"/>
        <end position="246"/>
    </location>
</feature>